<evidence type="ECO:0000313" key="4">
    <source>
        <dbReference type="Proteomes" id="UP000698800"/>
    </source>
</evidence>
<feature type="compositionally biased region" description="Low complexity" evidence="1">
    <location>
        <begin position="106"/>
        <end position="129"/>
    </location>
</feature>
<dbReference type="Proteomes" id="UP000698800">
    <property type="component" value="Unassembled WGS sequence"/>
</dbReference>
<feature type="transmembrane region" description="Helical" evidence="2">
    <location>
        <begin position="140"/>
        <end position="162"/>
    </location>
</feature>
<reference evidence="3" key="1">
    <citation type="submission" date="2021-03" db="EMBL/GenBank/DDBJ databases">
        <title>Comparative genomics and phylogenomic investigation of the class Geoglossomycetes provide insights into ecological specialization and systematics.</title>
        <authorList>
            <person name="Melie T."/>
            <person name="Pirro S."/>
            <person name="Miller A.N."/>
            <person name="Quandt A."/>
        </authorList>
    </citation>
    <scope>NUCLEOTIDE SEQUENCE</scope>
    <source>
        <strain evidence="3">GBOQ0MN5Z8</strain>
    </source>
</reference>
<feature type="region of interest" description="Disordered" evidence="1">
    <location>
        <begin position="106"/>
        <end position="130"/>
    </location>
</feature>
<keyword evidence="2" id="KW-0472">Membrane</keyword>
<dbReference type="EMBL" id="JAGHQL010000235">
    <property type="protein sequence ID" value="KAH0536093.1"/>
    <property type="molecule type" value="Genomic_DNA"/>
</dbReference>
<accession>A0A9P8I0C3</accession>
<keyword evidence="2" id="KW-1133">Transmembrane helix</keyword>
<keyword evidence="4" id="KW-1185">Reference proteome</keyword>
<protein>
    <submittedName>
        <fullName evidence="3">Uncharacterized protein</fullName>
    </submittedName>
</protein>
<comment type="caution">
    <text evidence="3">The sequence shown here is derived from an EMBL/GenBank/DDBJ whole genome shotgun (WGS) entry which is preliminary data.</text>
</comment>
<dbReference type="OrthoDB" id="4770059at2759"/>
<dbReference type="AlphaFoldDB" id="A0A9P8I0C3"/>
<proteinExistence type="predicted"/>
<organism evidence="3 4">
    <name type="scientific">Glutinoglossum americanum</name>
    <dbReference type="NCBI Taxonomy" id="1670608"/>
    <lineage>
        <taxon>Eukaryota</taxon>
        <taxon>Fungi</taxon>
        <taxon>Dikarya</taxon>
        <taxon>Ascomycota</taxon>
        <taxon>Pezizomycotina</taxon>
        <taxon>Geoglossomycetes</taxon>
        <taxon>Geoglossales</taxon>
        <taxon>Geoglossaceae</taxon>
        <taxon>Glutinoglossum</taxon>
    </lineage>
</organism>
<evidence type="ECO:0000256" key="1">
    <source>
        <dbReference type="SAM" id="MobiDB-lite"/>
    </source>
</evidence>
<feature type="region of interest" description="Disordered" evidence="1">
    <location>
        <begin position="167"/>
        <end position="187"/>
    </location>
</feature>
<evidence type="ECO:0000313" key="3">
    <source>
        <dbReference type="EMBL" id="KAH0536093.1"/>
    </source>
</evidence>
<feature type="region of interest" description="Disordered" evidence="1">
    <location>
        <begin position="250"/>
        <end position="274"/>
    </location>
</feature>
<sequence>MWSVYWDGLEAGYYSPAICPLDYTPACERPTSTTDNYGPALEPSETATVCCPSSFQCVPTYQSYCTDSANMSAWAVQVRWQASDLPSLETNPLIPYRAVTLTTAVTPTGSNTTTTTSASATRTPTQASAQHHGLSANARAGIGIGIAIPVSFIFLGLAALFWRRKTTKDPARDTTSPEPGIQRVEPPQTEIVELAGPHYGHTRTTSDASTATPIPLVQLEDALRYNREQQELVKQRRTTLTKVQELQEEERQLQEEERRLQRQLDQQRNQPGGQ</sequence>
<keyword evidence="2" id="KW-0812">Transmembrane</keyword>
<evidence type="ECO:0000256" key="2">
    <source>
        <dbReference type="SAM" id="Phobius"/>
    </source>
</evidence>
<feature type="compositionally biased region" description="Basic and acidic residues" evidence="1">
    <location>
        <begin position="250"/>
        <end position="262"/>
    </location>
</feature>
<gene>
    <name evidence="3" type="ORF">FGG08_006998</name>
</gene>
<name>A0A9P8I0C3_9PEZI</name>